<gene>
    <name evidence="1" type="ORF">DY000_02010187</name>
</gene>
<evidence type="ECO:0000313" key="1">
    <source>
        <dbReference type="EMBL" id="KAF3542326.1"/>
    </source>
</evidence>
<keyword evidence="2" id="KW-1185">Reference proteome</keyword>
<comment type="caution">
    <text evidence="1">The sequence shown here is derived from an EMBL/GenBank/DDBJ whole genome shotgun (WGS) entry which is preliminary data.</text>
</comment>
<organism evidence="1 2">
    <name type="scientific">Brassica cretica</name>
    <name type="common">Mustard</name>
    <dbReference type="NCBI Taxonomy" id="69181"/>
    <lineage>
        <taxon>Eukaryota</taxon>
        <taxon>Viridiplantae</taxon>
        <taxon>Streptophyta</taxon>
        <taxon>Embryophyta</taxon>
        <taxon>Tracheophyta</taxon>
        <taxon>Spermatophyta</taxon>
        <taxon>Magnoliopsida</taxon>
        <taxon>eudicotyledons</taxon>
        <taxon>Gunneridae</taxon>
        <taxon>Pentapetalae</taxon>
        <taxon>rosids</taxon>
        <taxon>malvids</taxon>
        <taxon>Brassicales</taxon>
        <taxon>Brassicaceae</taxon>
        <taxon>Brassiceae</taxon>
        <taxon>Brassica</taxon>
    </lineage>
</organism>
<reference evidence="1 2" key="1">
    <citation type="journal article" date="2020" name="BMC Genomics">
        <title>Intraspecific diversification of the crop wild relative Brassica cretica Lam. using demographic model selection.</title>
        <authorList>
            <person name="Kioukis A."/>
            <person name="Michalopoulou V.A."/>
            <person name="Briers L."/>
            <person name="Pirintsos S."/>
            <person name="Studholme D.J."/>
            <person name="Pavlidis P."/>
            <person name="Sarris P.F."/>
        </authorList>
    </citation>
    <scope>NUCLEOTIDE SEQUENCE [LARGE SCALE GENOMIC DNA]</scope>
    <source>
        <strain evidence="2">cv. PFS-1207/04</strain>
    </source>
</reference>
<dbReference type="EMBL" id="QGKV02000832">
    <property type="protein sequence ID" value="KAF3542326.1"/>
    <property type="molecule type" value="Genomic_DNA"/>
</dbReference>
<sequence>MDSDFDAKTFHKNLTRSHNDNRKGFGHKEETLKLMNREHTSNRDMVAAFGRNYRMQYPCELEKCLSSLWCSLDSKGLLMVRRGDRYEQLNRKRHWKKRFVKMVVFNRFWRVEGQRGYTTVFGENPMETIS</sequence>
<evidence type="ECO:0000313" key="2">
    <source>
        <dbReference type="Proteomes" id="UP000266723"/>
    </source>
</evidence>
<proteinExistence type="predicted"/>
<protein>
    <submittedName>
        <fullName evidence="1">Uncharacterized protein</fullName>
    </submittedName>
</protein>
<name>A0ABQ7BSH7_BRACR</name>
<dbReference type="Proteomes" id="UP000266723">
    <property type="component" value="Unassembled WGS sequence"/>
</dbReference>
<accession>A0ABQ7BSH7</accession>